<evidence type="ECO:0000313" key="2">
    <source>
        <dbReference type="EMBL" id="CDR30778.1"/>
    </source>
</evidence>
<dbReference type="EMBL" id="LK028559">
    <property type="protein sequence ID" value="CDR30778.1"/>
    <property type="molecule type" value="Genomic_DNA"/>
</dbReference>
<evidence type="ECO:0000313" key="3">
    <source>
        <dbReference type="Proteomes" id="UP000032434"/>
    </source>
</evidence>
<reference evidence="3" key="1">
    <citation type="submission" date="2014-05" db="EMBL/GenBank/DDBJ databases">
        <authorList>
            <person name="Kube M."/>
        </authorList>
    </citation>
    <scope>NUCLEOTIDE SEQUENCE [LARGE SCALE GENOMIC DNA]</scope>
</reference>
<keyword evidence="1" id="KW-1133">Transmembrane helix</keyword>
<dbReference type="AlphaFoldDB" id="A0A061AAC1"/>
<dbReference type="HOGENOM" id="CLU_1736545_0_0_14"/>
<keyword evidence="1" id="KW-0472">Membrane</keyword>
<protein>
    <submittedName>
        <fullName evidence="2">Uncharacterized protein</fullName>
    </submittedName>
</protein>
<evidence type="ECO:0000256" key="1">
    <source>
        <dbReference type="SAM" id="Phobius"/>
    </source>
</evidence>
<dbReference type="PATRIC" id="fig|35623.3.peg.705"/>
<sequence>MRYLFMKSYLNFRKILKIHVIFLSIFLICLTFAFIFYAFKQDVLLNITTIVIVVLLFVLTLQTKLIQADRIVMTQKEMIVYNHKGKNIVSQLFSLTHRVEILLDSIISYEYVDLSKKLTLNLQDDTYVIDLFGYRERSIKEILNQVKKKD</sequence>
<organism evidence="2 3">
    <name type="scientific">Acholeplasma oculi</name>
    <dbReference type="NCBI Taxonomy" id="35623"/>
    <lineage>
        <taxon>Bacteria</taxon>
        <taxon>Bacillati</taxon>
        <taxon>Mycoplasmatota</taxon>
        <taxon>Mollicutes</taxon>
        <taxon>Acholeplasmatales</taxon>
        <taxon>Acholeplasmataceae</taxon>
        <taxon>Acholeplasma</taxon>
    </lineage>
</organism>
<dbReference type="STRING" id="35623.Aocu_07050"/>
<dbReference type="KEGG" id="aoc:Aocu_07050"/>
<name>A0A061AAC1_9MOLU</name>
<dbReference type="InParanoid" id="A0A061AAC1"/>
<feature type="transmembrane region" description="Helical" evidence="1">
    <location>
        <begin position="43"/>
        <end position="61"/>
    </location>
</feature>
<accession>A0A061AAC1</accession>
<dbReference type="Proteomes" id="UP000032434">
    <property type="component" value="Chromosome 1"/>
</dbReference>
<proteinExistence type="predicted"/>
<gene>
    <name evidence="2" type="ORF">Aocu_07050</name>
</gene>
<feature type="transmembrane region" description="Helical" evidence="1">
    <location>
        <begin position="20"/>
        <end position="37"/>
    </location>
</feature>
<keyword evidence="1" id="KW-0812">Transmembrane</keyword>
<keyword evidence="3" id="KW-1185">Reference proteome</keyword>